<organism evidence="2 3">
    <name type="scientific">Rubroshorea leprosula</name>
    <dbReference type="NCBI Taxonomy" id="152421"/>
    <lineage>
        <taxon>Eukaryota</taxon>
        <taxon>Viridiplantae</taxon>
        <taxon>Streptophyta</taxon>
        <taxon>Embryophyta</taxon>
        <taxon>Tracheophyta</taxon>
        <taxon>Spermatophyta</taxon>
        <taxon>Magnoliopsida</taxon>
        <taxon>eudicotyledons</taxon>
        <taxon>Gunneridae</taxon>
        <taxon>Pentapetalae</taxon>
        <taxon>rosids</taxon>
        <taxon>malvids</taxon>
        <taxon>Malvales</taxon>
        <taxon>Dipterocarpaceae</taxon>
        <taxon>Rubroshorea</taxon>
    </lineage>
</organism>
<dbReference type="PANTHER" id="PTHR36368">
    <property type="entry name" value="ATP-DEPENDENT CASEINOLYTIC PROTEASE/CROTONASE FAMILY PROTEIN"/>
    <property type="match status" value="1"/>
</dbReference>
<feature type="region of interest" description="Disordered" evidence="1">
    <location>
        <begin position="1"/>
        <end position="32"/>
    </location>
</feature>
<dbReference type="AlphaFoldDB" id="A0AAV5JHH2"/>
<protein>
    <submittedName>
        <fullName evidence="2">Uncharacterized protein</fullName>
    </submittedName>
</protein>
<accession>A0AAV5JHH2</accession>
<evidence type="ECO:0000313" key="3">
    <source>
        <dbReference type="Proteomes" id="UP001054252"/>
    </source>
</evidence>
<keyword evidence="3" id="KW-1185">Reference proteome</keyword>
<dbReference type="EMBL" id="BPVZ01000032">
    <property type="protein sequence ID" value="GKV10818.1"/>
    <property type="molecule type" value="Genomic_DNA"/>
</dbReference>
<gene>
    <name evidence="2" type="ORF">SLEP1_g22130</name>
</gene>
<comment type="caution">
    <text evidence="2">The sequence shown here is derived from an EMBL/GenBank/DDBJ whole genome shotgun (WGS) entry which is preliminary data.</text>
</comment>
<dbReference type="Proteomes" id="UP001054252">
    <property type="component" value="Unassembled WGS sequence"/>
</dbReference>
<evidence type="ECO:0000256" key="1">
    <source>
        <dbReference type="SAM" id="MobiDB-lite"/>
    </source>
</evidence>
<evidence type="ECO:0000313" key="2">
    <source>
        <dbReference type="EMBL" id="GKV10818.1"/>
    </source>
</evidence>
<name>A0AAV5JHH2_9ROSI</name>
<proteinExistence type="predicted"/>
<sequence length="249" mass="28101">MTDEFGDSPFEDKESEEHIFAVGDSNKEEEENCGMMRKVEGRDRLIVDEKLSSSHFEKCITSLGKDDQENESLRKSIHEAGDKENACDHNNLCFEKILGQSLEAKPSQASDISSHKYAEKSNDEGCVLTVQQGSSIIPVHRSNDKENEGGAVTVDGFVTTRKSRLARINQENSRKRPPEILVECSRKGGSITSVGKDPVEKRRVLAETTNIQHCEVMEVTGKWRCPQRNKPHQGPPLKQLRLEQWVRRV</sequence>
<feature type="compositionally biased region" description="Basic and acidic residues" evidence="1">
    <location>
        <begin position="10"/>
        <end position="19"/>
    </location>
</feature>
<reference evidence="2 3" key="1">
    <citation type="journal article" date="2021" name="Commun. Biol.">
        <title>The genome of Shorea leprosula (Dipterocarpaceae) highlights the ecological relevance of drought in aseasonal tropical rainforests.</title>
        <authorList>
            <person name="Ng K.K.S."/>
            <person name="Kobayashi M.J."/>
            <person name="Fawcett J.A."/>
            <person name="Hatakeyama M."/>
            <person name="Paape T."/>
            <person name="Ng C.H."/>
            <person name="Ang C.C."/>
            <person name="Tnah L.H."/>
            <person name="Lee C.T."/>
            <person name="Nishiyama T."/>
            <person name="Sese J."/>
            <person name="O'Brien M.J."/>
            <person name="Copetti D."/>
            <person name="Mohd Noor M.I."/>
            <person name="Ong R.C."/>
            <person name="Putra M."/>
            <person name="Sireger I.Z."/>
            <person name="Indrioko S."/>
            <person name="Kosugi Y."/>
            <person name="Izuno A."/>
            <person name="Isagi Y."/>
            <person name="Lee S.L."/>
            <person name="Shimizu K.K."/>
        </authorList>
    </citation>
    <scope>NUCLEOTIDE SEQUENCE [LARGE SCALE GENOMIC DNA]</scope>
    <source>
        <strain evidence="2">214</strain>
    </source>
</reference>
<dbReference type="PANTHER" id="PTHR36368:SF1">
    <property type="entry name" value="ATP-DEPENDENT CASEINOLYTIC PROTEASE_CROTONASE FAMILY PROTEIN"/>
    <property type="match status" value="1"/>
</dbReference>